<dbReference type="AlphaFoldDB" id="A0A517Y1D1"/>
<evidence type="ECO:0000313" key="2">
    <source>
        <dbReference type="EMBL" id="QDU23533.1"/>
    </source>
</evidence>
<protein>
    <submittedName>
        <fullName evidence="2">LTXXQ motif protein</fullName>
    </submittedName>
</protein>
<feature type="chain" id="PRO_5021725504" evidence="1">
    <location>
        <begin position="22"/>
        <end position="772"/>
    </location>
</feature>
<reference evidence="2 3" key="1">
    <citation type="submission" date="2019-02" db="EMBL/GenBank/DDBJ databases">
        <title>Deep-cultivation of Planctomycetes and their phenomic and genomic characterization uncovers novel biology.</title>
        <authorList>
            <person name="Wiegand S."/>
            <person name="Jogler M."/>
            <person name="Boedeker C."/>
            <person name="Pinto D."/>
            <person name="Vollmers J."/>
            <person name="Rivas-Marin E."/>
            <person name="Kohn T."/>
            <person name="Peeters S.H."/>
            <person name="Heuer A."/>
            <person name="Rast P."/>
            <person name="Oberbeckmann S."/>
            <person name="Bunk B."/>
            <person name="Jeske O."/>
            <person name="Meyerdierks A."/>
            <person name="Storesund J.E."/>
            <person name="Kallscheuer N."/>
            <person name="Luecker S."/>
            <person name="Lage O.M."/>
            <person name="Pohl T."/>
            <person name="Merkel B.J."/>
            <person name="Hornburger P."/>
            <person name="Mueller R.-W."/>
            <person name="Bruemmer F."/>
            <person name="Labrenz M."/>
            <person name="Spormann A.M."/>
            <person name="Op den Camp H."/>
            <person name="Overmann J."/>
            <person name="Amann R."/>
            <person name="Jetten M.S.M."/>
            <person name="Mascher T."/>
            <person name="Medema M.H."/>
            <person name="Devos D.P."/>
            <person name="Kaster A.-K."/>
            <person name="Ovreas L."/>
            <person name="Rohde M."/>
            <person name="Galperin M.Y."/>
            <person name="Jogler C."/>
        </authorList>
    </citation>
    <scope>NUCLEOTIDE SEQUENCE [LARGE SCALE GENOMIC DNA]</scope>
    <source>
        <strain evidence="2 3">ETA_A1</strain>
    </source>
</reference>
<feature type="signal peptide" evidence="1">
    <location>
        <begin position="1"/>
        <end position="21"/>
    </location>
</feature>
<accession>A0A517Y1D1</accession>
<evidence type="ECO:0000313" key="3">
    <source>
        <dbReference type="Proteomes" id="UP000319576"/>
    </source>
</evidence>
<keyword evidence="3" id="KW-1185">Reference proteome</keyword>
<sequence precursor="true">MFRPRFAAAGFALLAAGLALAQLPAARPAALVPTPLAVLVLPGIDDPAVVADLKLTPEQLKTLVARRQARWDEAYSATPTAEATAARTAAADAALKATLTPAQYARATQIGAQRVVFPVGGRPDGGMVLSGGVLPRLTAQMLQRYPELADAYRLTAEQKKQLADAPAGGGSPGFAAITPTPEQMRAATAFLGPILPQWAAKTDPRVAAIPKQPQALELLAAKDVRADAGVSDDQAKAAAALSGRWTKLRADWVSTLTTKDYAAAAAALAADTEKELAAFLTPAQLARVRQIDRQTRPAGGHVERFYTDPAAAKEFDITPSQAKALDAAWAEFRAAVEKALLAGEPTAAAEKRLVELVAARRAKAEAVLTPTQAERVKAAFGAPFTGRTTADRGSVGTQLQDLRAATFGKYAGEAARLARDPAIRAELKLTDEQVKQALALQAEVLKVRLPFGGDPAALAKSYADRSETTAAGLKTILTPAQAKRFHEIMMQSREAGPPGLLPGETSSVMRSAVTYPGAAEAVGLTADQRAKLVAGTDPAAVLTAAQKAALAKRLGEPFAAAARPAFGTSPITLPRSFPVIFATGGPGEAELKLAPDQRKAVDAARAAFQDAVARSRPGTPGDIESAMKQMTGAAAAFDTAVQAVLSPAQKTRLAQVELQTAAAANLAGALTDLDLSADQRARLAALAAEAASLQRLLASHPGADTPDRRLAYRLRDAADERMLAVLTDAQRARWAELTGPPVAGLRKSLTVPFGLDGFGGGVGFGGGPVVLP</sequence>
<evidence type="ECO:0000256" key="1">
    <source>
        <dbReference type="SAM" id="SignalP"/>
    </source>
</evidence>
<dbReference type="EMBL" id="CP036273">
    <property type="protein sequence ID" value="QDU23533.1"/>
    <property type="molecule type" value="Genomic_DNA"/>
</dbReference>
<keyword evidence="1" id="KW-0732">Signal</keyword>
<dbReference type="KEGG" id="uli:ETAA1_55330"/>
<name>A0A517Y1D1_9BACT</name>
<proteinExistence type="predicted"/>
<dbReference type="Proteomes" id="UP000319576">
    <property type="component" value="Chromosome"/>
</dbReference>
<dbReference type="RefSeq" id="WP_145243770.1">
    <property type="nucleotide sequence ID" value="NZ_CP036273.1"/>
</dbReference>
<organism evidence="2 3">
    <name type="scientific">Urbifossiella limnaea</name>
    <dbReference type="NCBI Taxonomy" id="2528023"/>
    <lineage>
        <taxon>Bacteria</taxon>
        <taxon>Pseudomonadati</taxon>
        <taxon>Planctomycetota</taxon>
        <taxon>Planctomycetia</taxon>
        <taxon>Gemmatales</taxon>
        <taxon>Gemmataceae</taxon>
        <taxon>Urbifossiella</taxon>
    </lineage>
</organism>
<gene>
    <name evidence="2" type="ORF">ETAA1_55330</name>
</gene>